<sequence length="70" mass="7818">RANKLTITNELLDSEAPSVDSVPTNNHPFSSSKPVNQFDQVSFECQPSTKVYFTNLSMVSAKKSLMFDFT</sequence>
<keyword evidence="2" id="KW-1185">Reference proteome</keyword>
<evidence type="ECO:0000313" key="2">
    <source>
        <dbReference type="Proteomes" id="UP001151699"/>
    </source>
</evidence>
<comment type="caution">
    <text evidence="1">The sequence shown here is derived from an EMBL/GenBank/DDBJ whole genome shotgun (WGS) entry which is preliminary data.</text>
</comment>
<dbReference type="AlphaFoldDB" id="A0A9Q0N263"/>
<dbReference type="EMBL" id="WJQU01000002">
    <property type="protein sequence ID" value="KAJ6642263.1"/>
    <property type="molecule type" value="Genomic_DNA"/>
</dbReference>
<evidence type="ECO:0000313" key="1">
    <source>
        <dbReference type="EMBL" id="KAJ6642263.1"/>
    </source>
</evidence>
<name>A0A9Q0N263_9DIPT</name>
<gene>
    <name evidence="1" type="ORF">Bhyg_07210</name>
</gene>
<accession>A0A9Q0N263</accession>
<organism evidence="1 2">
    <name type="scientific">Pseudolycoriella hygida</name>
    <dbReference type="NCBI Taxonomy" id="35572"/>
    <lineage>
        <taxon>Eukaryota</taxon>
        <taxon>Metazoa</taxon>
        <taxon>Ecdysozoa</taxon>
        <taxon>Arthropoda</taxon>
        <taxon>Hexapoda</taxon>
        <taxon>Insecta</taxon>
        <taxon>Pterygota</taxon>
        <taxon>Neoptera</taxon>
        <taxon>Endopterygota</taxon>
        <taxon>Diptera</taxon>
        <taxon>Nematocera</taxon>
        <taxon>Sciaroidea</taxon>
        <taxon>Sciaridae</taxon>
        <taxon>Pseudolycoriella</taxon>
    </lineage>
</organism>
<reference evidence="1" key="1">
    <citation type="submission" date="2022-07" db="EMBL/GenBank/DDBJ databases">
        <authorList>
            <person name="Trinca V."/>
            <person name="Uliana J.V.C."/>
            <person name="Torres T.T."/>
            <person name="Ward R.J."/>
            <person name="Monesi N."/>
        </authorList>
    </citation>
    <scope>NUCLEOTIDE SEQUENCE</scope>
    <source>
        <strain evidence="1">HSMRA1968</strain>
        <tissue evidence="1">Whole embryos</tissue>
    </source>
</reference>
<protein>
    <submittedName>
        <fullName evidence="1">Uncharacterized protein</fullName>
    </submittedName>
</protein>
<proteinExistence type="predicted"/>
<dbReference type="Proteomes" id="UP001151699">
    <property type="component" value="Chromosome B"/>
</dbReference>
<feature type="non-terminal residue" evidence="1">
    <location>
        <position position="1"/>
    </location>
</feature>